<dbReference type="InterPro" id="IPR000073">
    <property type="entry name" value="AB_hydrolase_1"/>
</dbReference>
<keyword evidence="1 4" id="KW-0378">Hydrolase</keyword>
<keyword evidence="2" id="KW-1133">Transmembrane helix</keyword>
<dbReference type="OrthoDB" id="6191536at2"/>
<evidence type="ECO:0000313" key="5">
    <source>
        <dbReference type="Proteomes" id="UP000029500"/>
    </source>
</evidence>
<feature type="domain" description="AB hydrolase-1" evidence="3">
    <location>
        <begin position="22"/>
        <end position="235"/>
    </location>
</feature>
<gene>
    <name evidence="4" type="ORF">PGRAT_17295</name>
</gene>
<dbReference type="GO" id="GO:0016787">
    <property type="term" value="F:hydrolase activity"/>
    <property type="evidence" value="ECO:0007669"/>
    <property type="project" value="UniProtKB-KW"/>
</dbReference>
<dbReference type="AlphaFoldDB" id="A0A089MCG9"/>
<dbReference type="Gene3D" id="3.40.50.1820">
    <property type="entry name" value="alpha/beta hydrolase"/>
    <property type="match status" value="1"/>
</dbReference>
<proteinExistence type="predicted"/>
<dbReference type="PANTHER" id="PTHR43798">
    <property type="entry name" value="MONOACYLGLYCEROL LIPASE"/>
    <property type="match status" value="1"/>
</dbReference>
<evidence type="ECO:0000259" key="3">
    <source>
        <dbReference type="Pfam" id="PF00561"/>
    </source>
</evidence>
<keyword evidence="2" id="KW-0472">Membrane</keyword>
<dbReference type="Proteomes" id="UP000029500">
    <property type="component" value="Chromosome"/>
</dbReference>
<keyword evidence="2" id="KW-0812">Transmembrane</keyword>
<name>A0A089MCG9_9BACL</name>
<dbReference type="RefSeq" id="WP_025706200.1">
    <property type="nucleotide sequence ID" value="NZ_CP009287.1"/>
</dbReference>
<dbReference type="GO" id="GO:0016020">
    <property type="term" value="C:membrane"/>
    <property type="evidence" value="ECO:0007669"/>
    <property type="project" value="TreeGrafter"/>
</dbReference>
<dbReference type="eggNOG" id="COG2267">
    <property type="taxonomic scope" value="Bacteria"/>
</dbReference>
<protein>
    <submittedName>
        <fullName evidence="4">Alpha/beta hydrolase</fullName>
    </submittedName>
</protein>
<dbReference type="EMBL" id="CP009287">
    <property type="protein sequence ID" value="AIQ69188.1"/>
    <property type="molecule type" value="Genomic_DNA"/>
</dbReference>
<accession>A0A089MCG9</accession>
<evidence type="ECO:0000313" key="4">
    <source>
        <dbReference type="EMBL" id="AIQ69188.1"/>
    </source>
</evidence>
<feature type="transmembrane region" description="Helical" evidence="2">
    <location>
        <begin position="134"/>
        <end position="152"/>
    </location>
</feature>
<dbReference type="InterPro" id="IPR050266">
    <property type="entry name" value="AB_hydrolase_sf"/>
</dbReference>
<dbReference type="HOGENOM" id="CLU_020336_50_1_9"/>
<dbReference type="PANTHER" id="PTHR43798:SF31">
    <property type="entry name" value="AB HYDROLASE SUPERFAMILY PROTEIN YCLE"/>
    <property type="match status" value="1"/>
</dbReference>
<dbReference type="KEGG" id="pgm:PGRAT_17295"/>
<keyword evidence="5" id="KW-1185">Reference proteome</keyword>
<dbReference type="STRING" id="189425.PGRAT_17295"/>
<sequence length="263" mass="29784">MPQAFINGYSMYYTDCGQGTTIIFVHPPVLTSLNFLYQMKQLSADFRTISFDIRGHGSSKPSREEITYPLIVEDIRQLMNQLKIEKAFLCGYSTGGSIVLDFLLTCPERAFGGIVISGMSEVNDKKLRNKIARGVFLSRIGAIGAIALSISWNQAKARLSLLRSLFTDAKKANAKNAEQYYKYSLHYNCTAQLDRIHHPVLLVYGEKDTLFHPYAQLLQERLPRSELVFIKETKHQIPTKAAGKVNEFIRQFIYRCESSSPQG</sequence>
<dbReference type="Pfam" id="PF00561">
    <property type="entry name" value="Abhydrolase_1"/>
    <property type="match status" value="1"/>
</dbReference>
<dbReference type="SUPFAM" id="SSF53474">
    <property type="entry name" value="alpha/beta-Hydrolases"/>
    <property type="match status" value="1"/>
</dbReference>
<organism evidence="4 5">
    <name type="scientific">Paenibacillus graminis</name>
    <dbReference type="NCBI Taxonomy" id="189425"/>
    <lineage>
        <taxon>Bacteria</taxon>
        <taxon>Bacillati</taxon>
        <taxon>Bacillota</taxon>
        <taxon>Bacilli</taxon>
        <taxon>Bacillales</taxon>
        <taxon>Paenibacillaceae</taxon>
        <taxon>Paenibacillus</taxon>
    </lineage>
</organism>
<dbReference type="InterPro" id="IPR029058">
    <property type="entry name" value="AB_hydrolase_fold"/>
</dbReference>
<evidence type="ECO:0000256" key="2">
    <source>
        <dbReference type="SAM" id="Phobius"/>
    </source>
</evidence>
<reference evidence="4 5" key="1">
    <citation type="submission" date="2014-08" db="EMBL/GenBank/DDBJ databases">
        <title>Comparative genomics of the Paenibacillus odorifer group.</title>
        <authorList>
            <person name="den Bakker H.C."/>
            <person name="Tsai Y.-C."/>
            <person name="Martin N."/>
            <person name="Korlach J."/>
            <person name="Wiedmann M."/>
        </authorList>
    </citation>
    <scope>NUCLEOTIDE SEQUENCE [LARGE SCALE GENOMIC DNA]</scope>
    <source>
        <strain evidence="4 5">DSM 15220</strain>
    </source>
</reference>
<evidence type="ECO:0000256" key="1">
    <source>
        <dbReference type="ARBA" id="ARBA00022801"/>
    </source>
</evidence>